<accession>A0A1I3JWH1</accession>
<dbReference type="AlphaFoldDB" id="A0A1I3JWH1"/>
<dbReference type="SUPFAM" id="SSF53300">
    <property type="entry name" value="vWA-like"/>
    <property type="match status" value="1"/>
</dbReference>
<sequence length="304" mass="33901">MFAYPWLLVLLVLPVWMIHWVWTRRGGRVSLPHDYVAPSSRRSWAWAIHLAESLPAVLLAVGIIVLANPLRFGQPVDKRQLTNIEILVDVSGSMAFPMGNERRYDVAMRALNQFLEMRQGDAFGLTFFGIEALHWVPITTDVSAIRLAAPFMDPQTVPPRFGGTMIGNALLKCRDQFNNCPTGDRMALLISDGQSGDFMQNDNDVVVAEQMKEAGIKVFTIHIGEGDVPLSIRTVARITGGMAFAASDTESLKEVFKQIDAMKRMELERQNPEMQDNYFVAATVGLAAVLLSLMTAFGLRYTPW</sequence>
<evidence type="ECO:0000256" key="1">
    <source>
        <dbReference type="SAM" id="Phobius"/>
    </source>
</evidence>
<reference evidence="4" key="1">
    <citation type="submission" date="2016-10" db="EMBL/GenBank/DDBJ databases">
        <authorList>
            <person name="Varghese N."/>
            <person name="Submissions S."/>
        </authorList>
    </citation>
    <scope>NUCLEOTIDE SEQUENCE [LARGE SCALE GENOMIC DNA]</scope>
    <source>
        <strain evidence="4">DSM 26348</strain>
    </source>
</reference>
<dbReference type="PROSITE" id="PS50234">
    <property type="entry name" value="VWFA"/>
    <property type="match status" value="1"/>
</dbReference>
<evidence type="ECO:0000313" key="4">
    <source>
        <dbReference type="Proteomes" id="UP000199518"/>
    </source>
</evidence>
<dbReference type="EMBL" id="FOQD01000011">
    <property type="protein sequence ID" value="SFI64516.1"/>
    <property type="molecule type" value="Genomic_DNA"/>
</dbReference>
<keyword evidence="1" id="KW-0472">Membrane</keyword>
<feature type="domain" description="VWFA" evidence="2">
    <location>
        <begin position="83"/>
        <end position="259"/>
    </location>
</feature>
<dbReference type="Pfam" id="PF13519">
    <property type="entry name" value="VWA_2"/>
    <property type="match status" value="1"/>
</dbReference>
<dbReference type="InterPro" id="IPR002035">
    <property type="entry name" value="VWF_A"/>
</dbReference>
<dbReference type="OrthoDB" id="247963at2"/>
<feature type="transmembrane region" description="Helical" evidence="1">
    <location>
        <begin position="44"/>
        <end position="67"/>
    </location>
</feature>
<dbReference type="Proteomes" id="UP000199518">
    <property type="component" value="Unassembled WGS sequence"/>
</dbReference>
<dbReference type="SMART" id="SM00327">
    <property type="entry name" value="VWA"/>
    <property type="match status" value="1"/>
</dbReference>
<protein>
    <submittedName>
        <fullName evidence="3">Ca-activated chloride channel family protein</fullName>
    </submittedName>
</protein>
<evidence type="ECO:0000313" key="3">
    <source>
        <dbReference type="EMBL" id="SFI64516.1"/>
    </source>
</evidence>
<name>A0A1I3JWH1_9PLAN</name>
<dbReference type="STRING" id="1576369.SAMN05421753_11135"/>
<dbReference type="PANTHER" id="PTHR37947">
    <property type="entry name" value="BLL2462 PROTEIN"/>
    <property type="match status" value="1"/>
</dbReference>
<dbReference type="PANTHER" id="PTHR37947:SF1">
    <property type="entry name" value="BLL2462 PROTEIN"/>
    <property type="match status" value="1"/>
</dbReference>
<feature type="transmembrane region" description="Helical" evidence="1">
    <location>
        <begin position="278"/>
        <end position="299"/>
    </location>
</feature>
<keyword evidence="1" id="KW-0812">Transmembrane</keyword>
<dbReference type="RefSeq" id="WP_092051463.1">
    <property type="nucleotide sequence ID" value="NZ_FOQD01000011.1"/>
</dbReference>
<dbReference type="Gene3D" id="3.40.50.410">
    <property type="entry name" value="von Willebrand factor, type A domain"/>
    <property type="match status" value="1"/>
</dbReference>
<organism evidence="3 4">
    <name type="scientific">Planctomicrobium piriforme</name>
    <dbReference type="NCBI Taxonomy" id="1576369"/>
    <lineage>
        <taxon>Bacteria</taxon>
        <taxon>Pseudomonadati</taxon>
        <taxon>Planctomycetota</taxon>
        <taxon>Planctomycetia</taxon>
        <taxon>Planctomycetales</taxon>
        <taxon>Planctomycetaceae</taxon>
        <taxon>Planctomicrobium</taxon>
    </lineage>
</organism>
<evidence type="ECO:0000259" key="2">
    <source>
        <dbReference type="PROSITE" id="PS50234"/>
    </source>
</evidence>
<keyword evidence="4" id="KW-1185">Reference proteome</keyword>
<gene>
    <name evidence="3" type="ORF">SAMN05421753_11135</name>
</gene>
<feature type="transmembrane region" description="Helical" evidence="1">
    <location>
        <begin position="6"/>
        <end position="23"/>
    </location>
</feature>
<keyword evidence="1" id="KW-1133">Transmembrane helix</keyword>
<dbReference type="InterPro" id="IPR036465">
    <property type="entry name" value="vWFA_dom_sf"/>
</dbReference>
<proteinExistence type="predicted"/>